<gene>
    <name evidence="2" type="ORF">C1880_05550</name>
</gene>
<comment type="caution">
    <text evidence="2">The sequence shown here is derived from an EMBL/GenBank/DDBJ whole genome shotgun (WGS) entry which is preliminary data.</text>
</comment>
<protein>
    <recommendedName>
        <fullName evidence="1">DUF8052 domain-containing protein</fullName>
    </recommendedName>
</protein>
<evidence type="ECO:0000259" key="1">
    <source>
        <dbReference type="Pfam" id="PF26226"/>
    </source>
</evidence>
<organism evidence="2 3">
    <name type="scientific">Senegalimassilia anaerobia</name>
    <dbReference type="NCBI Taxonomy" id="1473216"/>
    <lineage>
        <taxon>Bacteria</taxon>
        <taxon>Bacillati</taxon>
        <taxon>Actinomycetota</taxon>
        <taxon>Coriobacteriia</taxon>
        <taxon>Coriobacteriales</taxon>
        <taxon>Coriobacteriaceae</taxon>
        <taxon>Senegalimassilia</taxon>
    </lineage>
</organism>
<dbReference type="EMBL" id="PPTP01000004">
    <property type="protein sequence ID" value="RDB55685.1"/>
    <property type="molecule type" value="Genomic_DNA"/>
</dbReference>
<dbReference type="AlphaFoldDB" id="A0A369LC03"/>
<dbReference type="Proteomes" id="UP000253792">
    <property type="component" value="Unassembled WGS sequence"/>
</dbReference>
<feature type="domain" description="DUF8052" evidence="1">
    <location>
        <begin position="2"/>
        <end position="158"/>
    </location>
</feature>
<dbReference type="InterPro" id="IPR058365">
    <property type="entry name" value="DUF8052"/>
</dbReference>
<evidence type="ECO:0000313" key="2">
    <source>
        <dbReference type="EMBL" id="RDB55685.1"/>
    </source>
</evidence>
<accession>A0A369LC03</accession>
<dbReference type="RefSeq" id="WP_114620634.1">
    <property type="nucleotide sequence ID" value="NZ_CALLUE010000137.1"/>
</dbReference>
<proteinExistence type="predicted"/>
<keyword evidence="3" id="KW-1185">Reference proteome</keyword>
<evidence type="ECO:0000313" key="3">
    <source>
        <dbReference type="Proteomes" id="UP000253792"/>
    </source>
</evidence>
<reference evidence="2 3" key="1">
    <citation type="journal article" date="2018" name="Elife">
        <title>Discovery and characterization of a prevalent human gut bacterial enzyme sufficient for the inactivation of a family of plant toxins.</title>
        <authorList>
            <person name="Koppel N."/>
            <person name="Bisanz J.E."/>
            <person name="Pandelia M.E."/>
            <person name="Turnbaugh P.J."/>
            <person name="Balskus E.P."/>
        </authorList>
    </citation>
    <scope>NUCLEOTIDE SEQUENCE [LARGE SCALE GENOMIC DNA]</scope>
    <source>
        <strain evidence="3">anaerobia AP69FAA</strain>
    </source>
</reference>
<dbReference type="Pfam" id="PF26226">
    <property type="entry name" value="DUF8052"/>
    <property type="match status" value="1"/>
</dbReference>
<sequence>MVLKRILAAHEQWFDVRRGYEYAGRTFPGYAEFHSYGEKYVLVKSAKLWEVDTHEYLFFVLADALDETQVRDLVSFMEHDGLKKVVPKPNHMSSAISLVIVADSCTQEAAKAVRKTRFRKNFALGIRGWADLRVAIADLSANRVITNAAGKQLKTTLEANLLPRS</sequence>
<name>A0A369LC03_9ACTN</name>